<evidence type="ECO:0000259" key="9">
    <source>
        <dbReference type="Pfam" id="PF00881"/>
    </source>
</evidence>
<gene>
    <name evidence="10" type="ORF">VI08_14080</name>
</gene>
<dbReference type="GO" id="GO:0016491">
    <property type="term" value="F:oxidoreductase activity"/>
    <property type="evidence" value="ECO:0007669"/>
    <property type="project" value="UniProtKB-UniRule"/>
</dbReference>
<dbReference type="Gene3D" id="3.40.109.10">
    <property type="entry name" value="NADH Oxidase"/>
    <property type="match status" value="1"/>
</dbReference>
<comment type="cofactor">
    <cofactor evidence="8">
        <name>FMN</name>
        <dbReference type="ChEBI" id="CHEBI:58210"/>
    </cofactor>
    <text evidence="8">Binds 1 FMN per subunit.</text>
</comment>
<evidence type="ECO:0000256" key="3">
    <source>
        <dbReference type="ARBA" id="ARBA00022643"/>
    </source>
</evidence>
<evidence type="ECO:0000256" key="7">
    <source>
        <dbReference type="PIRNR" id="PIRNR000232"/>
    </source>
</evidence>
<dbReference type="PANTHER" id="PTHR43821">
    <property type="entry name" value="NAD(P)H NITROREDUCTASE YDJA-RELATED"/>
    <property type="match status" value="1"/>
</dbReference>
<dbReference type="AlphaFoldDB" id="A0A0F3KIQ0"/>
<name>A0A0F3KIQ0_9GAMM</name>
<sequence>MNQPTLDVLNARRSVPSRQLGEPAPDDATLRRLIEAAIRVPDHGKLEPFRIRILRGDAKHAFGKALASMALEANPDLSDAKRDKEQRRYEYAPLVLVVSAKVDPDSKVPELEQNLTAGCVAYNLLLGAQALGYGAQWLTGWAAYDRDVARLLGMKKHEHVVGFIHVGTPAMEAPERERPSYDDIVAPWQP</sequence>
<organism evidence="10 11">
    <name type="scientific">Luteibacter yeojuensis</name>
    <dbReference type="NCBI Taxonomy" id="345309"/>
    <lineage>
        <taxon>Bacteria</taxon>
        <taxon>Pseudomonadati</taxon>
        <taxon>Pseudomonadota</taxon>
        <taxon>Gammaproteobacteria</taxon>
        <taxon>Lysobacterales</taxon>
        <taxon>Rhodanobacteraceae</taxon>
        <taxon>Luteibacter</taxon>
    </lineage>
</organism>
<dbReference type="InterPro" id="IPR000415">
    <property type="entry name" value="Nitroreductase-like"/>
</dbReference>
<evidence type="ECO:0000256" key="8">
    <source>
        <dbReference type="PIRSR" id="PIRSR000232-1"/>
    </source>
</evidence>
<evidence type="ECO:0000256" key="5">
    <source>
        <dbReference type="ARBA" id="ARBA00023002"/>
    </source>
</evidence>
<dbReference type="PANTHER" id="PTHR43821:SF1">
    <property type="entry name" value="NAD(P)H NITROREDUCTASE YDJA-RELATED"/>
    <property type="match status" value="1"/>
</dbReference>
<accession>A0A0F3KIQ0</accession>
<dbReference type="InterPro" id="IPR026021">
    <property type="entry name" value="YdjA-like"/>
</dbReference>
<comment type="similarity">
    <text evidence="1 7">Belongs to the nitroreductase family.</text>
</comment>
<dbReference type="PIRSF" id="PIRSF000232">
    <property type="entry name" value="YdjA"/>
    <property type="match status" value="1"/>
</dbReference>
<dbReference type="RefSeq" id="WP_045830242.1">
    <property type="nucleotide sequence ID" value="NZ_JZRB01000030.1"/>
</dbReference>
<keyword evidence="5 7" id="KW-0560">Oxidoreductase</keyword>
<evidence type="ECO:0000256" key="2">
    <source>
        <dbReference type="ARBA" id="ARBA00022630"/>
    </source>
</evidence>
<evidence type="ECO:0000313" key="10">
    <source>
        <dbReference type="EMBL" id="KJV30877.1"/>
    </source>
</evidence>
<keyword evidence="11" id="KW-1185">Reference proteome</keyword>
<dbReference type="Proteomes" id="UP000033651">
    <property type="component" value="Unassembled WGS sequence"/>
</dbReference>
<keyword evidence="2 7" id="KW-0285">Flavoprotein</keyword>
<feature type="binding site" evidence="8">
    <location>
        <position position="39"/>
    </location>
    <ligand>
        <name>FMN</name>
        <dbReference type="ChEBI" id="CHEBI:58210"/>
        <note>ligand shared between dimeric partners</note>
    </ligand>
</feature>
<feature type="binding site" evidence="8">
    <location>
        <position position="43"/>
    </location>
    <ligand>
        <name>FMN</name>
        <dbReference type="ChEBI" id="CHEBI:58210"/>
        <note>ligand shared between dimeric partners</note>
    </ligand>
</feature>
<keyword evidence="4 7" id="KW-0521">NADP</keyword>
<proteinExistence type="inferred from homology"/>
<evidence type="ECO:0000313" key="11">
    <source>
        <dbReference type="Proteomes" id="UP000033651"/>
    </source>
</evidence>
<evidence type="ECO:0000256" key="4">
    <source>
        <dbReference type="ARBA" id="ARBA00022857"/>
    </source>
</evidence>
<feature type="binding site" description="in other chain" evidence="8">
    <location>
        <begin position="137"/>
        <end position="139"/>
    </location>
    <ligand>
        <name>FMN</name>
        <dbReference type="ChEBI" id="CHEBI:58210"/>
        <note>ligand shared between dimeric partners</note>
    </ligand>
</feature>
<dbReference type="EMBL" id="JZRB01000030">
    <property type="protein sequence ID" value="KJV30877.1"/>
    <property type="molecule type" value="Genomic_DNA"/>
</dbReference>
<evidence type="ECO:0000256" key="6">
    <source>
        <dbReference type="ARBA" id="ARBA00023027"/>
    </source>
</evidence>
<comment type="caution">
    <text evidence="10">The sequence shown here is derived from an EMBL/GenBank/DDBJ whole genome shotgun (WGS) entry which is preliminary data.</text>
</comment>
<dbReference type="Pfam" id="PF00881">
    <property type="entry name" value="Nitroreductase"/>
    <property type="match status" value="1"/>
</dbReference>
<dbReference type="OrthoDB" id="9804207at2"/>
<dbReference type="EC" id="1.-.-.-" evidence="7"/>
<dbReference type="PATRIC" id="fig|345309.4.peg.2419"/>
<dbReference type="InterPro" id="IPR029479">
    <property type="entry name" value="Nitroreductase"/>
</dbReference>
<protein>
    <recommendedName>
        <fullName evidence="7">Putative NAD(P)H nitroreductase</fullName>
        <ecNumber evidence="7">1.-.-.-</ecNumber>
    </recommendedName>
</protein>
<dbReference type="SUPFAM" id="SSF55469">
    <property type="entry name" value="FMN-dependent nitroreductase-like"/>
    <property type="match status" value="1"/>
</dbReference>
<keyword evidence="3 7" id="KW-0288">FMN</keyword>
<feature type="domain" description="Nitroreductase" evidence="9">
    <location>
        <begin position="11"/>
        <end position="167"/>
    </location>
</feature>
<reference evidence="10 11" key="1">
    <citation type="submission" date="2015-03" db="EMBL/GenBank/DDBJ databases">
        <title>Draft genome sequence of Luteibacter yeojuensis strain SU11.</title>
        <authorList>
            <person name="Sulaiman J."/>
            <person name="Priya K."/>
            <person name="Chan K.-G."/>
        </authorList>
    </citation>
    <scope>NUCLEOTIDE SEQUENCE [LARGE SCALE GENOMIC DNA]</scope>
    <source>
        <strain evidence="10 11">SU11</strain>
    </source>
</reference>
<keyword evidence="6 7" id="KW-0520">NAD</keyword>
<evidence type="ECO:0000256" key="1">
    <source>
        <dbReference type="ARBA" id="ARBA00007118"/>
    </source>
</evidence>
<dbReference type="CDD" id="cd02135">
    <property type="entry name" value="YdjA-like"/>
    <property type="match status" value="1"/>
</dbReference>
<dbReference type="InterPro" id="IPR052530">
    <property type="entry name" value="NAD(P)H_nitroreductase"/>
</dbReference>
<feature type="binding site" description="in other chain" evidence="8">
    <location>
        <begin position="12"/>
        <end position="14"/>
    </location>
    <ligand>
        <name>FMN</name>
        <dbReference type="ChEBI" id="CHEBI:58210"/>
        <note>ligand shared between dimeric partners</note>
    </ligand>
</feature>